<comment type="caution">
    <text evidence="1">The sequence shown here is derived from an EMBL/GenBank/DDBJ whole genome shotgun (WGS) entry which is preliminary data.</text>
</comment>
<protein>
    <submittedName>
        <fullName evidence="1">Uncharacterized protein</fullName>
    </submittedName>
</protein>
<organism evidence="1 2">
    <name type="scientific">Phaseolus vulgaris</name>
    <name type="common">Kidney bean</name>
    <name type="synonym">French bean</name>
    <dbReference type="NCBI Taxonomy" id="3885"/>
    <lineage>
        <taxon>Eukaryota</taxon>
        <taxon>Viridiplantae</taxon>
        <taxon>Streptophyta</taxon>
        <taxon>Embryophyta</taxon>
        <taxon>Tracheophyta</taxon>
        <taxon>Spermatophyta</taxon>
        <taxon>Magnoliopsida</taxon>
        <taxon>eudicotyledons</taxon>
        <taxon>Gunneridae</taxon>
        <taxon>Pentapetalae</taxon>
        <taxon>rosids</taxon>
        <taxon>fabids</taxon>
        <taxon>Fabales</taxon>
        <taxon>Fabaceae</taxon>
        <taxon>Papilionoideae</taxon>
        <taxon>50 kb inversion clade</taxon>
        <taxon>NPAAA clade</taxon>
        <taxon>indigoferoid/millettioid clade</taxon>
        <taxon>Phaseoleae</taxon>
        <taxon>Phaseolus</taxon>
    </lineage>
</organism>
<dbReference type="EMBL" id="MU968185">
    <property type="protein sequence ID" value="KAK6645669.1"/>
    <property type="molecule type" value="Genomic_DNA"/>
</dbReference>
<reference evidence="1" key="1">
    <citation type="submission" date="2023-07" db="EMBL/GenBank/DDBJ databases">
        <title>WGS assembly of Phaseolus vulgaris.</title>
        <authorList>
            <person name="Schmutz J."/>
            <person name="Mcclean P."/>
            <person name="Shu S."/>
            <person name="Cregan P."/>
            <person name="Rokhsar D."/>
            <person name="Jackson S."/>
        </authorList>
    </citation>
    <scope>NUCLEOTIDE SEQUENCE</scope>
</reference>
<sequence>MTVLQALATDRLIGPHFNFPAGSVGVISLISTSIFLSFLDRVLWPAWHKFNGKSPSTLQRIGVGHVLNVAGIAVSALVESKRLKMIHSNPTTTMSILWLLPPLVLVGIGESFHFPAQVAFYYQQLPQSLRSTSTAMISMIIGISFYLSTALINQVHKSTDWLPDDINEGRLDHFYWMLVLIGGINFLYYLLCSTLYKRTQT</sequence>
<name>A0ACC3NZH1_PHAVU</name>
<proteinExistence type="predicted"/>
<evidence type="ECO:0000313" key="1">
    <source>
        <dbReference type="EMBL" id="KAK6645669.1"/>
    </source>
</evidence>
<dbReference type="Proteomes" id="UP000000226">
    <property type="component" value="Unassembled WGS sequence"/>
</dbReference>
<accession>A0ACC3NZH1</accession>
<evidence type="ECO:0000313" key="2">
    <source>
        <dbReference type="Proteomes" id="UP000000226"/>
    </source>
</evidence>
<gene>
    <name evidence="1" type="ORF">PHAVU_L001635</name>
</gene>
<keyword evidence="2" id="KW-1185">Reference proteome</keyword>